<evidence type="ECO:0000256" key="4">
    <source>
        <dbReference type="ARBA" id="ARBA00022490"/>
    </source>
</evidence>
<organism evidence="6 7">
    <name type="scientific">Legionella jordanis</name>
    <dbReference type="NCBI Taxonomy" id="456"/>
    <lineage>
        <taxon>Bacteria</taxon>
        <taxon>Pseudomonadati</taxon>
        <taxon>Pseudomonadota</taxon>
        <taxon>Gammaproteobacteria</taxon>
        <taxon>Legionellales</taxon>
        <taxon>Legionellaceae</taxon>
        <taxon>Legionella</taxon>
    </lineage>
</organism>
<comment type="similarity">
    <text evidence="2">Belongs to the SdhE FAD assembly factor family.</text>
</comment>
<dbReference type="GO" id="GO:0006105">
    <property type="term" value="P:succinate metabolic process"/>
    <property type="evidence" value="ECO:0007669"/>
    <property type="project" value="TreeGrafter"/>
</dbReference>
<comment type="caution">
    <text evidence="6">The sequence shown here is derived from an EMBL/GenBank/DDBJ whole genome shotgun (WGS) entry which is preliminary data.</text>
</comment>
<evidence type="ECO:0000313" key="7">
    <source>
        <dbReference type="Proteomes" id="UP000055035"/>
    </source>
</evidence>
<dbReference type="Gene3D" id="1.10.150.250">
    <property type="entry name" value="Flavinator of succinate dehydrogenase"/>
    <property type="match status" value="1"/>
</dbReference>
<keyword evidence="5" id="KW-0143">Chaperone</keyword>
<dbReference type="InterPro" id="IPR050531">
    <property type="entry name" value="SdhE_FAD_assembly_factor"/>
</dbReference>
<dbReference type="InterPro" id="IPR036714">
    <property type="entry name" value="SDH_sf"/>
</dbReference>
<keyword evidence="7" id="KW-1185">Reference proteome</keyword>
<dbReference type="AlphaFoldDB" id="A0A0W0VAM5"/>
<dbReference type="Proteomes" id="UP000055035">
    <property type="component" value="Unassembled WGS sequence"/>
</dbReference>
<dbReference type="Pfam" id="PF03937">
    <property type="entry name" value="Sdh5"/>
    <property type="match status" value="1"/>
</dbReference>
<dbReference type="SUPFAM" id="SSF109910">
    <property type="entry name" value="YgfY-like"/>
    <property type="match status" value="1"/>
</dbReference>
<gene>
    <name evidence="6" type="primary">cptB</name>
    <name evidence="6" type="ORF">Ljor_1458</name>
</gene>
<dbReference type="STRING" id="456.Ljor_1458"/>
<dbReference type="PANTHER" id="PTHR39585:SF1">
    <property type="entry name" value="FAD ASSEMBLY FACTOR SDHE"/>
    <property type="match status" value="1"/>
</dbReference>
<reference evidence="6 7" key="1">
    <citation type="submission" date="2015-11" db="EMBL/GenBank/DDBJ databases">
        <title>Genomic analysis of 38 Legionella species identifies large and diverse effector repertoires.</title>
        <authorList>
            <person name="Burstein D."/>
            <person name="Amaro F."/>
            <person name="Zusman T."/>
            <person name="Lifshitz Z."/>
            <person name="Cohen O."/>
            <person name="Gilbert J.A."/>
            <person name="Pupko T."/>
            <person name="Shuman H.A."/>
            <person name="Segal G."/>
        </authorList>
    </citation>
    <scope>NUCLEOTIDE SEQUENCE [LARGE SCALE GENOMIC DNA]</scope>
    <source>
        <strain evidence="6 7">BL-540</strain>
    </source>
</reference>
<dbReference type="GO" id="GO:0005737">
    <property type="term" value="C:cytoplasm"/>
    <property type="evidence" value="ECO:0007669"/>
    <property type="project" value="UniProtKB-SubCell"/>
</dbReference>
<evidence type="ECO:0000256" key="1">
    <source>
        <dbReference type="ARBA" id="ARBA00004496"/>
    </source>
</evidence>
<evidence type="ECO:0000313" key="6">
    <source>
        <dbReference type="EMBL" id="KTD17152.1"/>
    </source>
</evidence>
<dbReference type="PANTHER" id="PTHR39585">
    <property type="entry name" value="FAD ASSEMBLY FACTOR SDHE"/>
    <property type="match status" value="1"/>
</dbReference>
<accession>A0A0W0VAM5</accession>
<dbReference type="InterPro" id="IPR005631">
    <property type="entry name" value="SDH"/>
</dbReference>
<comment type="subcellular location">
    <subcellularLocation>
        <location evidence="1">Cytoplasm</location>
    </subcellularLocation>
</comment>
<protein>
    <recommendedName>
        <fullName evidence="3">FAD assembly factor SdhE</fullName>
    </recommendedName>
</protein>
<proteinExistence type="inferred from homology"/>
<sequence length="93" mass="11274">MPFDNRYNRMLDPSKKARLRWRCRRGMLELDLILIRFADNHLEQLNESQLHSFETLLDCIDPDLYSWLMGYEKPSDKELVDIVEFIKLQTQTR</sequence>
<keyword evidence="4" id="KW-0963">Cytoplasm</keyword>
<evidence type="ECO:0000256" key="2">
    <source>
        <dbReference type="ARBA" id="ARBA00008571"/>
    </source>
</evidence>
<dbReference type="EMBL" id="LNYJ01000011">
    <property type="protein sequence ID" value="KTD17152.1"/>
    <property type="molecule type" value="Genomic_DNA"/>
</dbReference>
<evidence type="ECO:0000256" key="3">
    <source>
        <dbReference type="ARBA" id="ARBA00019418"/>
    </source>
</evidence>
<evidence type="ECO:0000256" key="5">
    <source>
        <dbReference type="ARBA" id="ARBA00023186"/>
    </source>
</evidence>
<name>A0A0W0VAM5_9GAMM</name>
<dbReference type="PATRIC" id="fig|456.5.peg.1561"/>